<dbReference type="EMBL" id="RFLV01000001">
    <property type="protein sequence ID" value="TIH09207.1"/>
    <property type="molecule type" value="Genomic_DNA"/>
</dbReference>
<evidence type="ECO:0000259" key="3">
    <source>
        <dbReference type="Pfam" id="PF00109"/>
    </source>
</evidence>
<evidence type="ECO:0000313" key="5">
    <source>
        <dbReference type="Proteomes" id="UP000307541"/>
    </source>
</evidence>
<protein>
    <submittedName>
        <fullName evidence="4">Beta-ketoacyl synthase</fullName>
    </submittedName>
</protein>
<dbReference type="AlphaFoldDB" id="A0A4T1ZY57"/>
<sequence>MRLDNSISIAGTGCVLPSGLGVDALWQAARDGRSAIGPLRSAHFHSRRVVAFGHVADEVHQQCRKEVAANLQRYCPPSVIWGVNAVQQALDEAGLEPRKDRLRYGLYCCQGGYTHPSLDSYAELLHECNGNNGLDICRLARRVLQERALDPFLVLKSLSNGLLGIVSLVNKFECECNAYMQGVAGNLAALQEASAALQSYRIDVAVVVGAGSELDGLALSALAQAGVISSNGSSAFRPFDREGSGGIAGEGAAALVLRRSEDLWGAQQICLTGLSAHAELGKLRLPNKPVDLLLCGGTAIPEQDRQLSETLAAIQTSHVSSGQPLTGILSGAPSLVDLILACRALQDQCVPPIAGLRQPINEDLPFAMGASRPARLQRCAIVNRDDNGFSACYQLEQREARTLGADTAQFSQPTLQS</sequence>
<feature type="domain" description="Beta-ketoacyl synthase-like N-terminal" evidence="3">
    <location>
        <begin position="5"/>
        <end position="262"/>
    </location>
</feature>
<organism evidence="4 5">
    <name type="scientific">Pseudomonas leptonychotis</name>
    <dbReference type="NCBI Taxonomy" id="2448482"/>
    <lineage>
        <taxon>Bacteria</taxon>
        <taxon>Pseudomonadati</taxon>
        <taxon>Pseudomonadota</taxon>
        <taxon>Gammaproteobacteria</taxon>
        <taxon>Pseudomonadales</taxon>
        <taxon>Pseudomonadaceae</taxon>
        <taxon>Pseudomonas</taxon>
    </lineage>
</organism>
<comment type="caution">
    <text evidence="4">The sequence shown here is derived from an EMBL/GenBank/DDBJ whole genome shotgun (WGS) entry which is preliminary data.</text>
</comment>
<keyword evidence="2" id="KW-0808">Transferase</keyword>
<keyword evidence="5" id="KW-1185">Reference proteome</keyword>
<proteinExistence type="predicted"/>
<dbReference type="PANTHER" id="PTHR11712:SF336">
    <property type="entry name" value="3-OXOACYL-[ACYL-CARRIER-PROTEIN] SYNTHASE, MITOCHONDRIAL"/>
    <property type="match status" value="1"/>
</dbReference>
<dbReference type="Proteomes" id="UP000307541">
    <property type="component" value="Unassembled WGS sequence"/>
</dbReference>
<reference evidence="4 5" key="1">
    <citation type="submission" date="2018-10" db="EMBL/GenBank/DDBJ databases">
        <title>Pseudomonas leptonychotis sp. nov., isolated from Weddell seals in Antarctica.</title>
        <authorList>
            <person name="Novakova D."/>
            <person name="Svec P."/>
            <person name="Kralova S."/>
            <person name="Kristofova L."/>
            <person name="Zeman M."/>
            <person name="Pantucek R."/>
            <person name="Maslanova I."/>
            <person name="Sedlacek I."/>
        </authorList>
    </citation>
    <scope>NUCLEOTIDE SEQUENCE [LARGE SCALE GENOMIC DNA]</scope>
    <source>
        <strain evidence="4 5">CCM 8849</strain>
    </source>
</reference>
<dbReference type="InterPro" id="IPR000794">
    <property type="entry name" value="Beta-ketoacyl_synthase"/>
</dbReference>
<dbReference type="PANTHER" id="PTHR11712">
    <property type="entry name" value="POLYKETIDE SYNTHASE-RELATED"/>
    <property type="match status" value="1"/>
</dbReference>
<dbReference type="GO" id="GO:0006633">
    <property type="term" value="P:fatty acid biosynthetic process"/>
    <property type="evidence" value="ECO:0007669"/>
    <property type="project" value="TreeGrafter"/>
</dbReference>
<dbReference type="InterPro" id="IPR014030">
    <property type="entry name" value="Ketoacyl_synth_N"/>
</dbReference>
<name>A0A4T1ZY57_9PSED</name>
<dbReference type="Gene3D" id="3.40.47.10">
    <property type="match status" value="2"/>
</dbReference>
<evidence type="ECO:0000256" key="1">
    <source>
        <dbReference type="ARBA" id="ARBA00005189"/>
    </source>
</evidence>
<accession>A0A4T1ZY57</accession>
<evidence type="ECO:0000256" key="2">
    <source>
        <dbReference type="ARBA" id="ARBA00022679"/>
    </source>
</evidence>
<dbReference type="InterPro" id="IPR016039">
    <property type="entry name" value="Thiolase-like"/>
</dbReference>
<dbReference type="Pfam" id="PF00109">
    <property type="entry name" value="ketoacyl-synt"/>
    <property type="match status" value="1"/>
</dbReference>
<comment type="pathway">
    <text evidence="1">Lipid metabolism.</text>
</comment>
<gene>
    <name evidence="4" type="ORF">D8779_00335</name>
</gene>
<evidence type="ECO:0000313" key="4">
    <source>
        <dbReference type="EMBL" id="TIH09207.1"/>
    </source>
</evidence>
<dbReference type="OrthoDB" id="3970668at2"/>
<dbReference type="GO" id="GO:0004315">
    <property type="term" value="F:3-oxoacyl-[acyl-carrier-protein] synthase activity"/>
    <property type="evidence" value="ECO:0007669"/>
    <property type="project" value="TreeGrafter"/>
</dbReference>
<dbReference type="SUPFAM" id="SSF53901">
    <property type="entry name" value="Thiolase-like"/>
    <property type="match status" value="2"/>
</dbReference>